<dbReference type="Proteomes" id="UP000887013">
    <property type="component" value="Unassembled WGS sequence"/>
</dbReference>
<protein>
    <submittedName>
        <fullName evidence="1">Uncharacterized protein</fullName>
    </submittedName>
</protein>
<reference evidence="1" key="1">
    <citation type="submission" date="2020-08" db="EMBL/GenBank/DDBJ databases">
        <title>Multicomponent nature underlies the extraordinary mechanical properties of spider dragline silk.</title>
        <authorList>
            <person name="Kono N."/>
            <person name="Nakamura H."/>
            <person name="Mori M."/>
            <person name="Yoshida Y."/>
            <person name="Ohtoshi R."/>
            <person name="Malay A.D."/>
            <person name="Moran D.A.P."/>
            <person name="Tomita M."/>
            <person name="Numata K."/>
            <person name="Arakawa K."/>
        </authorList>
    </citation>
    <scope>NUCLEOTIDE SEQUENCE</scope>
</reference>
<organism evidence="1 2">
    <name type="scientific">Nephila pilipes</name>
    <name type="common">Giant wood spider</name>
    <name type="synonym">Nephila maculata</name>
    <dbReference type="NCBI Taxonomy" id="299642"/>
    <lineage>
        <taxon>Eukaryota</taxon>
        <taxon>Metazoa</taxon>
        <taxon>Ecdysozoa</taxon>
        <taxon>Arthropoda</taxon>
        <taxon>Chelicerata</taxon>
        <taxon>Arachnida</taxon>
        <taxon>Araneae</taxon>
        <taxon>Araneomorphae</taxon>
        <taxon>Entelegynae</taxon>
        <taxon>Araneoidea</taxon>
        <taxon>Nephilidae</taxon>
        <taxon>Nephila</taxon>
    </lineage>
</organism>
<comment type="caution">
    <text evidence="1">The sequence shown here is derived from an EMBL/GenBank/DDBJ whole genome shotgun (WGS) entry which is preliminary data.</text>
</comment>
<proteinExistence type="predicted"/>
<sequence length="97" mass="11343">MFAVSGQARWICQPWYKHKGLRNTKQKFYLCFKPFFAAVKYKRFAVSQLCFRNVATVGVRSFRFSAASVRVLVTCSVRSTFHVAAFRTEGYVLNRFR</sequence>
<dbReference type="AlphaFoldDB" id="A0A8X6MLJ8"/>
<evidence type="ECO:0000313" key="2">
    <source>
        <dbReference type="Proteomes" id="UP000887013"/>
    </source>
</evidence>
<keyword evidence="2" id="KW-1185">Reference proteome</keyword>
<dbReference type="EMBL" id="BMAW01093967">
    <property type="protein sequence ID" value="GFS63009.1"/>
    <property type="molecule type" value="Genomic_DNA"/>
</dbReference>
<gene>
    <name evidence="1" type="ORF">NPIL_317501</name>
</gene>
<evidence type="ECO:0000313" key="1">
    <source>
        <dbReference type="EMBL" id="GFS63009.1"/>
    </source>
</evidence>
<accession>A0A8X6MLJ8</accession>
<name>A0A8X6MLJ8_NEPPI</name>